<reference evidence="2" key="1">
    <citation type="submission" date="2016-04" db="EMBL/GenBank/DDBJ databases">
        <authorList>
            <person name="Chen L."/>
            <person name="Zhuang W."/>
            <person name="Wang G."/>
        </authorList>
    </citation>
    <scope>NUCLEOTIDE SEQUENCE [LARGE SCALE GENOMIC DNA]</scope>
    <source>
        <strain evidence="2">17621</strain>
    </source>
</reference>
<accession>A0A1V9ES78</accession>
<dbReference type="STRING" id="354355.SAMN05660816_04400"/>
<protein>
    <submittedName>
        <fullName evidence="1">Uncharacterized protein</fullName>
    </submittedName>
</protein>
<gene>
    <name evidence="1" type="ORF">A4H97_29515</name>
</gene>
<proteinExistence type="predicted"/>
<dbReference type="EMBL" id="LVXG01000016">
    <property type="protein sequence ID" value="OQP49023.1"/>
    <property type="molecule type" value="Genomic_DNA"/>
</dbReference>
<sequence length="62" mass="7223">MHKEPNTGGYNKTSFYYENVQWVGMHFYYRQAISVAAIEQFLPSLSASDESTRNLIIFLEND</sequence>
<evidence type="ECO:0000313" key="2">
    <source>
        <dbReference type="Proteomes" id="UP000192610"/>
    </source>
</evidence>
<dbReference type="AlphaFoldDB" id="A0A1V9ES78"/>
<evidence type="ECO:0000313" key="1">
    <source>
        <dbReference type="EMBL" id="OQP49023.1"/>
    </source>
</evidence>
<keyword evidence="2" id="KW-1185">Reference proteome</keyword>
<organism evidence="1 2">
    <name type="scientific">Niastella yeongjuensis</name>
    <dbReference type="NCBI Taxonomy" id="354355"/>
    <lineage>
        <taxon>Bacteria</taxon>
        <taxon>Pseudomonadati</taxon>
        <taxon>Bacteroidota</taxon>
        <taxon>Chitinophagia</taxon>
        <taxon>Chitinophagales</taxon>
        <taxon>Chitinophagaceae</taxon>
        <taxon>Niastella</taxon>
    </lineage>
</organism>
<name>A0A1V9ES78_9BACT</name>
<dbReference type="Proteomes" id="UP000192610">
    <property type="component" value="Unassembled WGS sequence"/>
</dbReference>
<comment type="caution">
    <text evidence="1">The sequence shown here is derived from an EMBL/GenBank/DDBJ whole genome shotgun (WGS) entry which is preliminary data.</text>
</comment>